<dbReference type="InterPro" id="IPR003439">
    <property type="entry name" value="ABC_transporter-like_ATP-bd"/>
</dbReference>
<evidence type="ECO:0000256" key="2">
    <source>
        <dbReference type="ARBA" id="ARBA00022741"/>
    </source>
</evidence>
<dbReference type="PROSITE" id="PS50893">
    <property type="entry name" value="ABC_TRANSPORTER_2"/>
    <property type="match status" value="1"/>
</dbReference>
<evidence type="ECO:0000256" key="1">
    <source>
        <dbReference type="ARBA" id="ARBA00022448"/>
    </source>
</evidence>
<keyword evidence="2" id="KW-0547">Nucleotide-binding</keyword>
<protein>
    <submittedName>
        <fullName evidence="5">ATP-binding cassette domain-containing protein</fullName>
    </submittedName>
</protein>
<dbReference type="GO" id="GO:0016887">
    <property type="term" value="F:ATP hydrolysis activity"/>
    <property type="evidence" value="ECO:0007669"/>
    <property type="project" value="InterPro"/>
</dbReference>
<dbReference type="InterPro" id="IPR051120">
    <property type="entry name" value="ABC_AA/LPS_Transport"/>
</dbReference>
<dbReference type="OrthoDB" id="9806149at2"/>
<dbReference type="Proteomes" id="UP000466730">
    <property type="component" value="Unassembled WGS sequence"/>
</dbReference>
<sequence length="247" mass="26503">MLDVRNLDKSFGAIHVTRDVSFRLDKGERRVILGPNGAGKTTLFNLLAGEIAPDAGRILLDGRDITAAPVAERARLGLARSYQKNTLFDGLTVAENLGLAAAVASGATRSILRDALAAPAVRETVSEVAARLHLTPHLGAQVSAVSYGVRRQLEVGLALATRPRVILLDEPTSGIGPEMAHGFHHMLSSLPRDLTLLIVEHDMDLAFDVADRITVLNYGEVVFDGAPDDARNSALLRDIYLGSWENA</sequence>
<dbReference type="Gene3D" id="3.40.50.300">
    <property type="entry name" value="P-loop containing nucleotide triphosphate hydrolases"/>
    <property type="match status" value="1"/>
</dbReference>
<organism evidence="5 6">
    <name type="scientific">Rhodovulum strictum</name>
    <dbReference type="NCBI Taxonomy" id="58314"/>
    <lineage>
        <taxon>Bacteria</taxon>
        <taxon>Pseudomonadati</taxon>
        <taxon>Pseudomonadota</taxon>
        <taxon>Alphaproteobacteria</taxon>
        <taxon>Rhodobacterales</taxon>
        <taxon>Paracoccaceae</taxon>
        <taxon>Rhodovulum</taxon>
    </lineage>
</organism>
<name>A0A844BEI4_9RHOB</name>
<dbReference type="CDD" id="cd03219">
    <property type="entry name" value="ABC_Mj1267_LivG_branched"/>
    <property type="match status" value="1"/>
</dbReference>
<dbReference type="GO" id="GO:0005886">
    <property type="term" value="C:plasma membrane"/>
    <property type="evidence" value="ECO:0007669"/>
    <property type="project" value="TreeGrafter"/>
</dbReference>
<evidence type="ECO:0000259" key="4">
    <source>
        <dbReference type="PROSITE" id="PS50893"/>
    </source>
</evidence>
<dbReference type="InterPro" id="IPR027417">
    <property type="entry name" value="P-loop_NTPase"/>
</dbReference>
<dbReference type="PANTHER" id="PTHR45772">
    <property type="entry name" value="CONSERVED COMPONENT OF ABC TRANSPORTER FOR NATURAL AMINO ACIDS-RELATED"/>
    <property type="match status" value="1"/>
</dbReference>
<evidence type="ECO:0000256" key="3">
    <source>
        <dbReference type="ARBA" id="ARBA00022840"/>
    </source>
</evidence>
<gene>
    <name evidence="5" type="ORF">GH815_00695</name>
</gene>
<dbReference type="GO" id="GO:0005524">
    <property type="term" value="F:ATP binding"/>
    <property type="evidence" value="ECO:0007669"/>
    <property type="project" value="UniProtKB-KW"/>
</dbReference>
<reference evidence="5 6" key="1">
    <citation type="submission" date="2019-11" db="EMBL/GenBank/DDBJ databases">
        <title>Draft Whole-Genome sequence of the marine photosynthetic bacterium Rhodovulum strictum DSM 11289.</title>
        <authorList>
            <person name="Kyndt J.A."/>
            <person name="Meyer T.E."/>
        </authorList>
    </citation>
    <scope>NUCLEOTIDE SEQUENCE [LARGE SCALE GENOMIC DNA]</scope>
    <source>
        <strain evidence="5 6">DSM 11289</strain>
    </source>
</reference>
<comment type="caution">
    <text evidence="5">The sequence shown here is derived from an EMBL/GenBank/DDBJ whole genome shotgun (WGS) entry which is preliminary data.</text>
</comment>
<dbReference type="Pfam" id="PF00005">
    <property type="entry name" value="ABC_tran"/>
    <property type="match status" value="1"/>
</dbReference>
<dbReference type="RefSeq" id="WP_153746814.1">
    <property type="nucleotide sequence ID" value="NZ_BAAADI010000002.1"/>
</dbReference>
<proteinExistence type="predicted"/>
<evidence type="ECO:0000313" key="6">
    <source>
        <dbReference type="Proteomes" id="UP000466730"/>
    </source>
</evidence>
<keyword evidence="6" id="KW-1185">Reference proteome</keyword>
<dbReference type="InterPro" id="IPR003593">
    <property type="entry name" value="AAA+_ATPase"/>
</dbReference>
<dbReference type="SUPFAM" id="SSF52540">
    <property type="entry name" value="P-loop containing nucleoside triphosphate hydrolases"/>
    <property type="match status" value="1"/>
</dbReference>
<accession>A0A844BEI4</accession>
<dbReference type="EMBL" id="WJPO01000001">
    <property type="protein sequence ID" value="MRH19492.1"/>
    <property type="molecule type" value="Genomic_DNA"/>
</dbReference>
<keyword evidence="3 5" id="KW-0067">ATP-binding</keyword>
<evidence type="ECO:0000313" key="5">
    <source>
        <dbReference type="EMBL" id="MRH19492.1"/>
    </source>
</evidence>
<dbReference type="AlphaFoldDB" id="A0A844BEI4"/>
<dbReference type="SMART" id="SM00382">
    <property type="entry name" value="AAA"/>
    <property type="match status" value="1"/>
</dbReference>
<dbReference type="PANTHER" id="PTHR45772:SF2">
    <property type="entry name" value="ABC TRANSPORTER ATP-BINDING PROTEIN"/>
    <property type="match status" value="1"/>
</dbReference>
<feature type="domain" description="ABC transporter" evidence="4">
    <location>
        <begin position="2"/>
        <end position="243"/>
    </location>
</feature>
<keyword evidence="1" id="KW-0813">Transport</keyword>